<sequence>MTGKFLFSAVLFWHLVTVAKGWWCQASHGSCTGQRHKFQKDASLEFQFPFSRKDYGLLRFADWDSDGDMDILVAENESLWFYERLPGLGDFFEKHEVIRFSSFRSSFEVPYSHWFGEKGFEVADWDGDGNPDLLVCHRSFKLTSVQFLNYQMVLASSISIVSEAPMILLTNETTGCHMQAVDFDEDGDVDLALSEPYASSVGWPTHRLRKYFERVSDEVSALEERTGEDNPLEAFTDPVQQIADLDGDGRLDVLVAVEPGAARVTRWRYFRRTAAGTFVEPLENPLAAMVFRNYFIPHWMRALHLYVADWNSDGVPDVLFVDQNPNTGFPSFLRDFNHQHVVDRDLQRNSHFDMYENIRLPYSASFIVEDWNEDGFEDVLVFSFTKYGGSESLTFRRYEFQPRGMKEVDVFSIPFHHYHAGDSRGLDNFALVDWDSDGALDLLFASGADGKVHFYRNLSEEPAEHPFKMIQLKKDSQQAWILALPMVVDWDKDGDLDLFLGPSDGRYFEQLADGSLREWPLEESPLMSAMKLLPPDSSYRRRRGPKWQFVDCDADGDFDLIQSPGINNIDNKAPAQACEHDNGTHELRCDSDFLCLGTNVSRYPEADWSSVFDADPGSFFSVLDGQLKLFVLRDSRIELWTPGFCVPSDRCNNKGHCLPGESRCRCNLGHDKSDCSSCHVQFYSVRREELQVQDCMACPGDVAGGKVCYGRGTCFDDAMAKHLQQDSTAAWMVIGNGSCSCNEAYFYGTDQDGRSTCMDGHCPAGTEEIDGNSAMHAYEAKFPQKAVLLAVHVMQGVSPRLALPEHLKPTGKSAAHAHKGGLQAAVRAKLALPERTKSTSKFATSAPKAKFLQSQEHFRFVAAPYASDARQAHFLLQEVASVAIVLLESFLREKAGTAQNALRERSPRIQVALRAKNAQLERMKFKSNSATGARRAPYQLQDCDLGHVSLPNSAKCRSCNDLLVRAVPDATGQTCEVKTLDIVFGLVCWMTAACFSFLFLTGFFGRLPISDVSSQGDKMVITTSMAHLFLKRADPVVSFAGTGVPDLDSTSTWKVRALSSYQLTLHGEEASMPLETSTGHMRLNFPRPFLSMGIWRCPLLVWCLFFVAATAGVASQLMPSLTVLECGFGLCTGLLAFALRRRQGERTPLAKRRRQFLREWPLAVARCDRGPDRSMTAGQLSDFVQLLGDFLGLVLGFIWSWLLF</sequence>
<evidence type="ECO:0000256" key="1">
    <source>
        <dbReference type="ARBA" id="ARBA00022729"/>
    </source>
</evidence>
<dbReference type="SUPFAM" id="SSF69318">
    <property type="entry name" value="Integrin alpha N-terminal domain"/>
    <property type="match status" value="1"/>
</dbReference>
<dbReference type="Proteomes" id="UP001152797">
    <property type="component" value="Unassembled WGS sequence"/>
</dbReference>
<dbReference type="EMBL" id="CAMXCT010000235">
    <property type="protein sequence ID" value="CAI3975967.1"/>
    <property type="molecule type" value="Genomic_DNA"/>
</dbReference>
<dbReference type="EMBL" id="CAMXCT020000235">
    <property type="protein sequence ID" value="CAL1129342.1"/>
    <property type="molecule type" value="Genomic_DNA"/>
</dbReference>
<proteinExistence type="predicted"/>
<dbReference type="PANTHER" id="PTHR44103:SF1">
    <property type="entry name" value="PROPROTEIN CONVERTASE P"/>
    <property type="match status" value="1"/>
</dbReference>
<keyword evidence="3" id="KW-0472">Membrane</keyword>
<evidence type="ECO:0000313" key="7">
    <source>
        <dbReference type="EMBL" id="CAL4763279.1"/>
    </source>
</evidence>
<accession>A0A9P1FJ96</accession>
<feature type="signal peptide" evidence="4">
    <location>
        <begin position="1"/>
        <end position="21"/>
    </location>
</feature>
<feature type="transmembrane region" description="Helical" evidence="3">
    <location>
        <begin position="1117"/>
        <end position="1139"/>
    </location>
</feature>
<protein>
    <submittedName>
        <fullName evidence="7">Extracellular matrix protein FRAS1</fullName>
    </submittedName>
</protein>
<evidence type="ECO:0000313" key="6">
    <source>
        <dbReference type="EMBL" id="CAI3975967.1"/>
    </source>
</evidence>
<dbReference type="AlphaFoldDB" id="A0A9P1FJ96"/>
<dbReference type="PROSITE" id="PS50007">
    <property type="entry name" value="PIPLC_X_DOMAIN"/>
    <property type="match status" value="1"/>
</dbReference>
<evidence type="ECO:0000256" key="3">
    <source>
        <dbReference type="SAM" id="Phobius"/>
    </source>
</evidence>
<keyword evidence="8" id="KW-1185">Reference proteome</keyword>
<dbReference type="InterPro" id="IPR028994">
    <property type="entry name" value="Integrin_alpha_N"/>
</dbReference>
<feature type="domain" description="EGF-like" evidence="5">
    <location>
        <begin position="641"/>
        <end position="676"/>
    </location>
</feature>
<evidence type="ECO:0000259" key="5">
    <source>
        <dbReference type="PROSITE" id="PS50026"/>
    </source>
</evidence>
<comment type="caution">
    <text evidence="6">The sequence shown here is derived from an EMBL/GenBank/DDBJ whole genome shotgun (WGS) entry which is preliminary data.</text>
</comment>
<dbReference type="OrthoDB" id="413581at2759"/>
<feature type="transmembrane region" description="Helical" evidence="3">
    <location>
        <begin position="1089"/>
        <end position="1111"/>
    </location>
</feature>
<evidence type="ECO:0000256" key="4">
    <source>
        <dbReference type="SAM" id="SignalP"/>
    </source>
</evidence>
<evidence type="ECO:0000313" key="8">
    <source>
        <dbReference type="Proteomes" id="UP001152797"/>
    </source>
</evidence>
<dbReference type="EMBL" id="CAMXCT030000235">
    <property type="protein sequence ID" value="CAL4763279.1"/>
    <property type="molecule type" value="Genomic_DNA"/>
</dbReference>
<feature type="transmembrane region" description="Helical" evidence="3">
    <location>
        <begin position="1183"/>
        <end position="1202"/>
    </location>
</feature>
<feature type="disulfide bond" evidence="2">
    <location>
        <begin position="666"/>
        <end position="675"/>
    </location>
</feature>
<organism evidence="6">
    <name type="scientific">Cladocopium goreaui</name>
    <dbReference type="NCBI Taxonomy" id="2562237"/>
    <lineage>
        <taxon>Eukaryota</taxon>
        <taxon>Sar</taxon>
        <taxon>Alveolata</taxon>
        <taxon>Dinophyceae</taxon>
        <taxon>Suessiales</taxon>
        <taxon>Symbiodiniaceae</taxon>
        <taxon>Cladocopium</taxon>
    </lineage>
</organism>
<gene>
    <name evidence="6" type="ORF">C1SCF055_LOCUS4231</name>
</gene>
<comment type="caution">
    <text evidence="2">Lacks conserved residue(s) required for the propagation of feature annotation.</text>
</comment>
<keyword evidence="3" id="KW-0812">Transmembrane</keyword>
<feature type="transmembrane region" description="Helical" evidence="3">
    <location>
        <begin position="982"/>
        <end position="1004"/>
    </location>
</feature>
<reference evidence="7 8" key="2">
    <citation type="submission" date="2024-05" db="EMBL/GenBank/DDBJ databases">
        <authorList>
            <person name="Chen Y."/>
            <person name="Shah S."/>
            <person name="Dougan E. K."/>
            <person name="Thang M."/>
            <person name="Chan C."/>
        </authorList>
    </citation>
    <scope>NUCLEOTIDE SEQUENCE [LARGE SCALE GENOMIC DNA]</scope>
</reference>
<evidence type="ECO:0000256" key="2">
    <source>
        <dbReference type="PROSITE-ProRule" id="PRU00076"/>
    </source>
</evidence>
<dbReference type="Pfam" id="PF13517">
    <property type="entry name" value="FG-GAP_3"/>
    <property type="match status" value="3"/>
</dbReference>
<keyword evidence="2" id="KW-0245">EGF-like domain</keyword>
<dbReference type="Gene3D" id="2.130.10.130">
    <property type="entry name" value="Integrin alpha, N-terminal"/>
    <property type="match status" value="2"/>
</dbReference>
<reference evidence="6" key="1">
    <citation type="submission" date="2022-10" db="EMBL/GenBank/DDBJ databases">
        <authorList>
            <person name="Chen Y."/>
            <person name="Dougan E. K."/>
            <person name="Chan C."/>
            <person name="Rhodes N."/>
            <person name="Thang M."/>
        </authorList>
    </citation>
    <scope>NUCLEOTIDE SEQUENCE</scope>
</reference>
<dbReference type="PANTHER" id="PTHR44103">
    <property type="entry name" value="PROPROTEIN CONVERTASE P"/>
    <property type="match status" value="1"/>
</dbReference>
<dbReference type="InterPro" id="IPR000742">
    <property type="entry name" value="EGF"/>
</dbReference>
<keyword evidence="2" id="KW-1015">Disulfide bond</keyword>
<keyword evidence="1 4" id="KW-0732">Signal</keyword>
<dbReference type="InterPro" id="IPR013517">
    <property type="entry name" value="FG-GAP"/>
</dbReference>
<dbReference type="PROSITE" id="PS50026">
    <property type="entry name" value="EGF_3"/>
    <property type="match status" value="1"/>
</dbReference>
<keyword evidence="3" id="KW-1133">Transmembrane helix</keyword>
<name>A0A9P1FJ96_9DINO</name>
<feature type="chain" id="PRO_5043271960" evidence="4">
    <location>
        <begin position="22"/>
        <end position="1204"/>
    </location>
</feature>